<feature type="region of interest" description="Disordered" evidence="1">
    <location>
        <begin position="323"/>
        <end position="367"/>
    </location>
</feature>
<sequence length="553" mass="64355">MTIITTVLNIPDSLNLGPAKSKTTKVHEEYDQIVIPEVIKPDGHYEEIKFSIANYIYIEDRVSRTAFNQLKGHVTGQNHLQVLNGTFQYLDSAIRRLLKEWSKKCVIKRFNMSTIRGSSYDFSILPSKNQQQICEQMIMTSTDIYNPSAYDNQVVSFKCLIETKHIDDLMPLLSEQTPNIISEGKFLTEKRDIKEPFHIVDTFEFDVACCKERPWVRFVSNQDFIVTHTYPLESNLTNKEKKQYYKNYLTTAQKKAFKKEQRELRRLERERARAERQNVTAQRANRRTSSISIRAVQERTLLLANIASENNPIETLNIPPIEEEEQEQEQEQESNNKKTNSVGEPQCTLVFDTDDDNEKEDDSPSDDFEYLEMLSGENYRLEKPFNMTNQLESNNSFTLLPDTLFENNTTLILEPLLSKKRKKDEDSDDLMSSDFSKIPKLNSPLRNAFKNRRLGIYFKSPLLNQKDKEPTKEDSYPPCIDVSVLLHNNVSIEETENNNKQLDPEDLSDSLSLEFDITDDEKELFPEFTPLKLPVDTQFKNSSDFEYEFNLDI</sequence>
<reference evidence="3" key="1">
    <citation type="journal article" date="2016" name="Proc. Natl. Acad. Sci. U.S.A.">
        <title>Comparative genomics of biotechnologically important yeasts.</title>
        <authorList>
            <person name="Riley R."/>
            <person name="Haridas S."/>
            <person name="Wolfe K.H."/>
            <person name="Lopes M.R."/>
            <person name="Hittinger C.T."/>
            <person name="Goeker M."/>
            <person name="Salamov A.A."/>
            <person name="Wisecaver J.H."/>
            <person name="Long T.M."/>
            <person name="Calvey C.H."/>
            <person name="Aerts A.L."/>
            <person name="Barry K.W."/>
            <person name="Choi C."/>
            <person name="Clum A."/>
            <person name="Coughlan A.Y."/>
            <person name="Deshpande S."/>
            <person name="Douglass A.P."/>
            <person name="Hanson S.J."/>
            <person name="Klenk H.-P."/>
            <person name="LaButti K.M."/>
            <person name="Lapidus A."/>
            <person name="Lindquist E.A."/>
            <person name="Lipzen A.M."/>
            <person name="Meier-Kolthoff J.P."/>
            <person name="Ohm R.A."/>
            <person name="Otillar R.P."/>
            <person name="Pangilinan J.L."/>
            <person name="Peng Y."/>
            <person name="Rokas A."/>
            <person name="Rosa C.A."/>
            <person name="Scheuner C."/>
            <person name="Sibirny A.A."/>
            <person name="Slot J.C."/>
            <person name="Stielow J.B."/>
            <person name="Sun H."/>
            <person name="Kurtzman C.P."/>
            <person name="Blackwell M."/>
            <person name="Grigoriev I.V."/>
            <person name="Jeffries T.W."/>
        </authorList>
    </citation>
    <scope>NUCLEOTIDE SEQUENCE [LARGE SCALE GENOMIC DNA]</scope>
    <source>
        <strain evidence="3">NRRL Y-1626</strain>
    </source>
</reference>
<evidence type="ECO:0000313" key="3">
    <source>
        <dbReference type="Proteomes" id="UP000092321"/>
    </source>
</evidence>
<feature type="compositionally biased region" description="Acidic residues" evidence="1">
    <location>
        <begin position="323"/>
        <end position="332"/>
    </location>
</feature>
<dbReference type="AlphaFoldDB" id="A0A1B7TD37"/>
<keyword evidence="3" id="KW-1185">Reference proteome</keyword>
<evidence type="ECO:0000313" key="2">
    <source>
        <dbReference type="EMBL" id="OBA26669.1"/>
    </source>
</evidence>
<feature type="compositionally biased region" description="Polar residues" evidence="1">
    <location>
        <begin position="278"/>
        <end position="289"/>
    </location>
</feature>
<protein>
    <submittedName>
        <fullName evidence="2">Uncharacterized protein</fullName>
    </submittedName>
</protein>
<proteinExistence type="predicted"/>
<dbReference type="Proteomes" id="UP000092321">
    <property type="component" value="Unassembled WGS sequence"/>
</dbReference>
<name>A0A1B7TD37_9ASCO</name>
<feature type="region of interest" description="Disordered" evidence="1">
    <location>
        <begin position="268"/>
        <end position="289"/>
    </location>
</feature>
<accession>A0A1B7TD37</accession>
<evidence type="ECO:0000256" key="1">
    <source>
        <dbReference type="SAM" id="MobiDB-lite"/>
    </source>
</evidence>
<organism evidence="2 3">
    <name type="scientific">Hanseniaspora valbyensis NRRL Y-1626</name>
    <dbReference type="NCBI Taxonomy" id="766949"/>
    <lineage>
        <taxon>Eukaryota</taxon>
        <taxon>Fungi</taxon>
        <taxon>Dikarya</taxon>
        <taxon>Ascomycota</taxon>
        <taxon>Saccharomycotina</taxon>
        <taxon>Saccharomycetes</taxon>
        <taxon>Saccharomycodales</taxon>
        <taxon>Saccharomycodaceae</taxon>
        <taxon>Hanseniaspora</taxon>
    </lineage>
</organism>
<dbReference type="EMBL" id="LXPE01000015">
    <property type="protein sequence ID" value="OBA26669.1"/>
    <property type="molecule type" value="Genomic_DNA"/>
</dbReference>
<feature type="compositionally biased region" description="Acidic residues" evidence="1">
    <location>
        <begin position="352"/>
        <end position="367"/>
    </location>
</feature>
<comment type="caution">
    <text evidence="2">The sequence shown here is derived from an EMBL/GenBank/DDBJ whole genome shotgun (WGS) entry which is preliminary data.</text>
</comment>
<gene>
    <name evidence="2" type="ORF">HANVADRAFT_48991</name>
</gene>